<gene>
    <name evidence="3" type="ORF">LWI28_025166</name>
</gene>
<proteinExistence type="predicted"/>
<feature type="compositionally biased region" description="Basic and acidic residues" evidence="1">
    <location>
        <begin position="34"/>
        <end position="56"/>
    </location>
</feature>
<reference evidence="3" key="2">
    <citation type="submission" date="2023-02" db="EMBL/GenBank/DDBJ databases">
        <authorList>
            <person name="Swenson N.G."/>
            <person name="Wegrzyn J.L."/>
            <person name="Mcevoy S.L."/>
        </authorList>
    </citation>
    <scope>NUCLEOTIDE SEQUENCE</scope>
    <source>
        <strain evidence="3">91603</strain>
        <tissue evidence="3">Leaf</tissue>
    </source>
</reference>
<evidence type="ECO:0000256" key="1">
    <source>
        <dbReference type="SAM" id="MobiDB-lite"/>
    </source>
</evidence>
<feature type="domain" description="FAF" evidence="2">
    <location>
        <begin position="7"/>
        <end position="50"/>
    </location>
</feature>
<comment type="caution">
    <text evidence="3">The sequence shown here is derived from an EMBL/GenBank/DDBJ whole genome shotgun (WGS) entry which is preliminary data.</text>
</comment>
<sequence length="99" mass="11455">METPKPKYPPPITTLPFVMKRKCTSDGRLILTMEKPHDDDDEDMKAHRSNDDDVKDVNVSESGSKLVIIALLKITIRRKLALYMQNHHRSNILKYCHPN</sequence>
<protein>
    <recommendedName>
        <fullName evidence="2">FAF domain-containing protein</fullName>
    </recommendedName>
</protein>
<dbReference type="Pfam" id="PF11250">
    <property type="entry name" value="FAF"/>
    <property type="match status" value="1"/>
</dbReference>
<keyword evidence="4" id="KW-1185">Reference proteome</keyword>
<organism evidence="3 4">
    <name type="scientific">Acer negundo</name>
    <name type="common">Box elder</name>
    <dbReference type="NCBI Taxonomy" id="4023"/>
    <lineage>
        <taxon>Eukaryota</taxon>
        <taxon>Viridiplantae</taxon>
        <taxon>Streptophyta</taxon>
        <taxon>Embryophyta</taxon>
        <taxon>Tracheophyta</taxon>
        <taxon>Spermatophyta</taxon>
        <taxon>Magnoliopsida</taxon>
        <taxon>eudicotyledons</taxon>
        <taxon>Gunneridae</taxon>
        <taxon>Pentapetalae</taxon>
        <taxon>rosids</taxon>
        <taxon>malvids</taxon>
        <taxon>Sapindales</taxon>
        <taxon>Sapindaceae</taxon>
        <taxon>Hippocastanoideae</taxon>
        <taxon>Acereae</taxon>
        <taxon>Acer</taxon>
    </lineage>
</organism>
<evidence type="ECO:0000313" key="3">
    <source>
        <dbReference type="EMBL" id="KAI9166039.1"/>
    </source>
</evidence>
<name>A0AAD5NM89_ACENE</name>
<reference evidence="3" key="1">
    <citation type="journal article" date="2022" name="Plant J.">
        <title>Strategies of tolerance reflected in two North American maple genomes.</title>
        <authorList>
            <person name="McEvoy S.L."/>
            <person name="Sezen U.U."/>
            <person name="Trouern-Trend A."/>
            <person name="McMahon S.M."/>
            <person name="Schaberg P.G."/>
            <person name="Yang J."/>
            <person name="Wegrzyn J.L."/>
            <person name="Swenson N.G."/>
        </authorList>
    </citation>
    <scope>NUCLEOTIDE SEQUENCE</scope>
    <source>
        <strain evidence="3">91603</strain>
    </source>
</reference>
<accession>A0AAD5NM89</accession>
<evidence type="ECO:0000259" key="2">
    <source>
        <dbReference type="Pfam" id="PF11250"/>
    </source>
</evidence>
<dbReference type="EMBL" id="JAJSOW010000105">
    <property type="protein sequence ID" value="KAI9166039.1"/>
    <property type="molecule type" value="Genomic_DNA"/>
</dbReference>
<evidence type="ECO:0000313" key="4">
    <source>
        <dbReference type="Proteomes" id="UP001064489"/>
    </source>
</evidence>
<dbReference type="Proteomes" id="UP001064489">
    <property type="component" value="Chromosome 10"/>
</dbReference>
<dbReference type="InterPro" id="IPR046431">
    <property type="entry name" value="FAF_dom"/>
</dbReference>
<feature type="region of interest" description="Disordered" evidence="1">
    <location>
        <begin position="33"/>
        <end position="56"/>
    </location>
</feature>
<dbReference type="AlphaFoldDB" id="A0AAD5NM89"/>